<name>A0A0A9ACG6_ARUDO</name>
<accession>A0A0A9ACG6</accession>
<reference evidence="1" key="1">
    <citation type="submission" date="2014-09" db="EMBL/GenBank/DDBJ databases">
        <authorList>
            <person name="Magalhaes I.L.F."/>
            <person name="Oliveira U."/>
            <person name="Santos F.R."/>
            <person name="Vidigal T.H.D.A."/>
            <person name="Brescovit A.D."/>
            <person name="Santos A.J."/>
        </authorList>
    </citation>
    <scope>NUCLEOTIDE SEQUENCE</scope>
    <source>
        <tissue evidence="1">Shoot tissue taken approximately 20 cm above the soil surface</tissue>
    </source>
</reference>
<organism evidence="1">
    <name type="scientific">Arundo donax</name>
    <name type="common">Giant reed</name>
    <name type="synonym">Donax arundinaceus</name>
    <dbReference type="NCBI Taxonomy" id="35708"/>
    <lineage>
        <taxon>Eukaryota</taxon>
        <taxon>Viridiplantae</taxon>
        <taxon>Streptophyta</taxon>
        <taxon>Embryophyta</taxon>
        <taxon>Tracheophyta</taxon>
        <taxon>Spermatophyta</taxon>
        <taxon>Magnoliopsida</taxon>
        <taxon>Liliopsida</taxon>
        <taxon>Poales</taxon>
        <taxon>Poaceae</taxon>
        <taxon>PACMAD clade</taxon>
        <taxon>Arundinoideae</taxon>
        <taxon>Arundineae</taxon>
        <taxon>Arundo</taxon>
    </lineage>
</organism>
<dbReference type="AlphaFoldDB" id="A0A0A9ACG6"/>
<reference evidence="1" key="2">
    <citation type="journal article" date="2015" name="Data Brief">
        <title>Shoot transcriptome of the giant reed, Arundo donax.</title>
        <authorList>
            <person name="Barrero R.A."/>
            <person name="Guerrero F.D."/>
            <person name="Moolhuijzen P."/>
            <person name="Goolsby J.A."/>
            <person name="Tidwell J."/>
            <person name="Bellgard S.E."/>
            <person name="Bellgard M.I."/>
        </authorList>
    </citation>
    <scope>NUCLEOTIDE SEQUENCE</scope>
    <source>
        <tissue evidence="1">Shoot tissue taken approximately 20 cm above the soil surface</tissue>
    </source>
</reference>
<proteinExistence type="predicted"/>
<protein>
    <submittedName>
        <fullName evidence="1">Uncharacterized protein</fullName>
    </submittedName>
</protein>
<sequence>MYFSKAERVVSYSEFQKAILLIELDKITETFSCPLIKYWN</sequence>
<dbReference type="EMBL" id="GBRH01253113">
    <property type="protein sequence ID" value="JAD44782.1"/>
    <property type="molecule type" value="Transcribed_RNA"/>
</dbReference>
<evidence type="ECO:0000313" key="1">
    <source>
        <dbReference type="EMBL" id="JAD44782.1"/>
    </source>
</evidence>